<name>A0A0B6ZHH0_9EUPU</name>
<organism evidence="1">
    <name type="scientific">Arion vulgaris</name>
    <dbReference type="NCBI Taxonomy" id="1028688"/>
    <lineage>
        <taxon>Eukaryota</taxon>
        <taxon>Metazoa</taxon>
        <taxon>Spiralia</taxon>
        <taxon>Lophotrochozoa</taxon>
        <taxon>Mollusca</taxon>
        <taxon>Gastropoda</taxon>
        <taxon>Heterobranchia</taxon>
        <taxon>Euthyneura</taxon>
        <taxon>Panpulmonata</taxon>
        <taxon>Eupulmonata</taxon>
        <taxon>Stylommatophora</taxon>
        <taxon>Helicina</taxon>
        <taxon>Arionoidea</taxon>
        <taxon>Arionidae</taxon>
        <taxon>Arion</taxon>
    </lineage>
</organism>
<proteinExistence type="predicted"/>
<gene>
    <name evidence="1" type="primary">ORF64496</name>
</gene>
<feature type="non-terminal residue" evidence="1">
    <location>
        <position position="61"/>
    </location>
</feature>
<reference evidence="1" key="1">
    <citation type="submission" date="2014-12" db="EMBL/GenBank/DDBJ databases">
        <title>Insight into the proteome of Arion vulgaris.</title>
        <authorList>
            <person name="Aradska J."/>
            <person name="Bulat T."/>
            <person name="Smidak R."/>
            <person name="Sarate P."/>
            <person name="Gangsoo J."/>
            <person name="Sialana F."/>
            <person name="Bilban M."/>
            <person name="Lubec G."/>
        </authorList>
    </citation>
    <scope>NUCLEOTIDE SEQUENCE</scope>
    <source>
        <tissue evidence="1">Skin</tissue>
    </source>
</reference>
<evidence type="ECO:0000313" key="1">
    <source>
        <dbReference type="EMBL" id="CEK67943.1"/>
    </source>
</evidence>
<protein>
    <submittedName>
        <fullName evidence="1">Uncharacterized protein</fullName>
    </submittedName>
</protein>
<sequence>MQLQNCSHATIDASAISSFLLATIGMERSWAHMQLQSCVHVTIDASAIASFLLATTREEHS</sequence>
<dbReference type="AlphaFoldDB" id="A0A0B6ZHH0"/>
<accession>A0A0B6ZHH0</accession>
<dbReference type="EMBL" id="HACG01021078">
    <property type="protein sequence ID" value="CEK67943.1"/>
    <property type="molecule type" value="Transcribed_RNA"/>
</dbReference>